<protein>
    <submittedName>
        <fullName evidence="5">Glycosyl transferase family 2</fullName>
    </submittedName>
</protein>
<dbReference type="GO" id="GO:0016757">
    <property type="term" value="F:glycosyltransferase activity"/>
    <property type="evidence" value="ECO:0007669"/>
    <property type="project" value="UniProtKB-KW"/>
</dbReference>
<keyword evidence="6" id="KW-1185">Reference proteome</keyword>
<dbReference type="AlphaFoldDB" id="A0A2S5A171"/>
<organism evidence="5 6">
    <name type="scientific">Solitalea longa</name>
    <dbReference type="NCBI Taxonomy" id="2079460"/>
    <lineage>
        <taxon>Bacteria</taxon>
        <taxon>Pseudomonadati</taxon>
        <taxon>Bacteroidota</taxon>
        <taxon>Sphingobacteriia</taxon>
        <taxon>Sphingobacteriales</taxon>
        <taxon>Sphingobacteriaceae</taxon>
        <taxon>Solitalea</taxon>
    </lineage>
</organism>
<evidence type="ECO:0000256" key="1">
    <source>
        <dbReference type="ARBA" id="ARBA00006739"/>
    </source>
</evidence>
<dbReference type="OrthoDB" id="9771846at2"/>
<dbReference type="EMBL" id="PQVF01000007">
    <property type="protein sequence ID" value="POY36331.1"/>
    <property type="molecule type" value="Genomic_DNA"/>
</dbReference>
<keyword evidence="3 5" id="KW-0808">Transferase</keyword>
<dbReference type="InterPro" id="IPR029044">
    <property type="entry name" value="Nucleotide-diphossugar_trans"/>
</dbReference>
<evidence type="ECO:0000313" key="5">
    <source>
        <dbReference type="EMBL" id="POY36331.1"/>
    </source>
</evidence>
<feature type="domain" description="Glycosyltransferase 2-like" evidence="4">
    <location>
        <begin position="7"/>
        <end position="124"/>
    </location>
</feature>
<dbReference type="Pfam" id="PF00535">
    <property type="entry name" value="Glycos_transf_2"/>
    <property type="match status" value="1"/>
</dbReference>
<evidence type="ECO:0000313" key="6">
    <source>
        <dbReference type="Proteomes" id="UP000236893"/>
    </source>
</evidence>
<comment type="caution">
    <text evidence="5">The sequence shown here is derived from an EMBL/GenBank/DDBJ whole genome shotgun (WGS) entry which is preliminary data.</text>
</comment>
<keyword evidence="2" id="KW-0328">Glycosyltransferase</keyword>
<dbReference type="PANTHER" id="PTHR43179:SF12">
    <property type="entry name" value="GALACTOFURANOSYLTRANSFERASE GLFT2"/>
    <property type="match status" value="1"/>
</dbReference>
<accession>A0A2S5A171</accession>
<proteinExistence type="inferred from homology"/>
<reference evidence="5 6" key="1">
    <citation type="submission" date="2018-01" db="EMBL/GenBank/DDBJ databases">
        <authorList>
            <person name="Gaut B.S."/>
            <person name="Morton B.R."/>
            <person name="Clegg M.T."/>
            <person name="Duvall M.R."/>
        </authorList>
    </citation>
    <scope>NUCLEOTIDE SEQUENCE [LARGE SCALE GENOMIC DNA]</scope>
    <source>
        <strain evidence="5 6">HR-AV</strain>
    </source>
</reference>
<evidence type="ECO:0000259" key="4">
    <source>
        <dbReference type="Pfam" id="PF00535"/>
    </source>
</evidence>
<dbReference type="Gene3D" id="3.90.550.10">
    <property type="entry name" value="Spore Coat Polysaccharide Biosynthesis Protein SpsA, Chain A"/>
    <property type="match status" value="1"/>
</dbReference>
<dbReference type="PANTHER" id="PTHR43179">
    <property type="entry name" value="RHAMNOSYLTRANSFERASE WBBL"/>
    <property type="match status" value="1"/>
</dbReference>
<dbReference type="RefSeq" id="WP_103789249.1">
    <property type="nucleotide sequence ID" value="NZ_PQVF01000007.1"/>
</dbReference>
<evidence type="ECO:0000256" key="2">
    <source>
        <dbReference type="ARBA" id="ARBA00022676"/>
    </source>
</evidence>
<sequence>MQPKVAVVILNWNGQRFLEQFLPSVIQSTYQNLEIVVGDNASSDDSVEFVKAYYSQVTIIENDKNYGYAGGYNKILSRVEADYFVLLNSDVEVVPSWIEPVISLMEGDNLIAAAQPKLKDFKRKDHFEYAGAAGGYLDKYGYPFCKGRIFDSLEKDNGQYETADEIFWASGAALFIKRNCFDLVGGLDADLFAHMEEIDLCWRLKNLGYKVVYCPQSVVYHVGGGTLQSESPFKTYLNFRNNLAILCKNLPSDKVFWILFIRFWLDFLALLKFIAGGKFKSAFSINKAHTQFLLHLSTWTKKRNSVKSQKPNTNGLWEGSIVWAYFARKKKIFTEL</sequence>
<dbReference type="SUPFAM" id="SSF53448">
    <property type="entry name" value="Nucleotide-diphospho-sugar transferases"/>
    <property type="match status" value="1"/>
</dbReference>
<evidence type="ECO:0000256" key="3">
    <source>
        <dbReference type="ARBA" id="ARBA00022679"/>
    </source>
</evidence>
<dbReference type="InterPro" id="IPR001173">
    <property type="entry name" value="Glyco_trans_2-like"/>
</dbReference>
<comment type="similarity">
    <text evidence="1">Belongs to the glycosyltransferase 2 family.</text>
</comment>
<dbReference type="CDD" id="cd04186">
    <property type="entry name" value="GT_2_like_c"/>
    <property type="match status" value="1"/>
</dbReference>
<gene>
    <name evidence="5" type="ORF">C3K47_11320</name>
</gene>
<dbReference type="Proteomes" id="UP000236893">
    <property type="component" value="Unassembled WGS sequence"/>
</dbReference>
<name>A0A2S5A171_9SPHI</name>